<dbReference type="AlphaFoldDB" id="A0AAV4DTJ4"/>
<protein>
    <submittedName>
        <fullName evidence="2">Uncharacterized protein</fullName>
    </submittedName>
</protein>
<proteinExistence type="predicted"/>
<reference evidence="2 3" key="1">
    <citation type="journal article" date="2021" name="Elife">
        <title>Chloroplast acquisition without the gene transfer in kleptoplastic sea slugs, Plakobranchus ocellatus.</title>
        <authorList>
            <person name="Maeda T."/>
            <person name="Takahashi S."/>
            <person name="Yoshida T."/>
            <person name="Shimamura S."/>
            <person name="Takaki Y."/>
            <person name="Nagai Y."/>
            <person name="Toyoda A."/>
            <person name="Suzuki Y."/>
            <person name="Arimoto A."/>
            <person name="Ishii H."/>
            <person name="Satoh N."/>
            <person name="Nishiyama T."/>
            <person name="Hasebe M."/>
            <person name="Maruyama T."/>
            <person name="Minagawa J."/>
            <person name="Obokata J."/>
            <person name="Shigenobu S."/>
        </authorList>
    </citation>
    <scope>NUCLEOTIDE SEQUENCE [LARGE SCALE GENOMIC DNA]</scope>
</reference>
<evidence type="ECO:0000256" key="1">
    <source>
        <dbReference type="SAM" id="MobiDB-lite"/>
    </source>
</evidence>
<comment type="caution">
    <text evidence="2">The sequence shown here is derived from an EMBL/GenBank/DDBJ whole genome shotgun (WGS) entry which is preliminary data.</text>
</comment>
<name>A0AAV4DTJ4_9GAST</name>
<feature type="compositionally biased region" description="Polar residues" evidence="1">
    <location>
        <begin position="1"/>
        <end position="12"/>
    </location>
</feature>
<feature type="region of interest" description="Disordered" evidence="1">
    <location>
        <begin position="1"/>
        <end position="75"/>
    </location>
</feature>
<dbReference type="Proteomes" id="UP000735302">
    <property type="component" value="Unassembled WGS sequence"/>
</dbReference>
<sequence length="75" mass="8103">MLRGQISSTKYSPTWEKISAKEVKEQVENGRRAEPQPPGVASKPGEPRLGDLGTRSSDLAGGKRRRGPSQAGSRE</sequence>
<organism evidence="2 3">
    <name type="scientific">Plakobranchus ocellatus</name>
    <dbReference type="NCBI Taxonomy" id="259542"/>
    <lineage>
        <taxon>Eukaryota</taxon>
        <taxon>Metazoa</taxon>
        <taxon>Spiralia</taxon>
        <taxon>Lophotrochozoa</taxon>
        <taxon>Mollusca</taxon>
        <taxon>Gastropoda</taxon>
        <taxon>Heterobranchia</taxon>
        <taxon>Euthyneura</taxon>
        <taxon>Panpulmonata</taxon>
        <taxon>Sacoglossa</taxon>
        <taxon>Placobranchoidea</taxon>
        <taxon>Plakobranchidae</taxon>
        <taxon>Plakobranchus</taxon>
    </lineage>
</organism>
<dbReference type="EMBL" id="BLXT01008339">
    <property type="protein sequence ID" value="GFO47653.1"/>
    <property type="molecule type" value="Genomic_DNA"/>
</dbReference>
<evidence type="ECO:0000313" key="2">
    <source>
        <dbReference type="EMBL" id="GFO47653.1"/>
    </source>
</evidence>
<gene>
    <name evidence="2" type="ORF">PoB_007415800</name>
</gene>
<accession>A0AAV4DTJ4</accession>
<keyword evidence="3" id="KW-1185">Reference proteome</keyword>
<evidence type="ECO:0000313" key="3">
    <source>
        <dbReference type="Proteomes" id="UP000735302"/>
    </source>
</evidence>
<feature type="compositionally biased region" description="Basic and acidic residues" evidence="1">
    <location>
        <begin position="18"/>
        <end position="34"/>
    </location>
</feature>